<reference evidence="1" key="2">
    <citation type="journal article" date="2015" name="Fish Shellfish Immunol.">
        <title>Early steps in the European eel (Anguilla anguilla)-Vibrio vulnificus interaction in the gills: Role of the RtxA13 toxin.</title>
        <authorList>
            <person name="Callol A."/>
            <person name="Pajuelo D."/>
            <person name="Ebbesson L."/>
            <person name="Teles M."/>
            <person name="MacKenzie S."/>
            <person name="Amaro C."/>
        </authorList>
    </citation>
    <scope>NUCLEOTIDE SEQUENCE</scope>
</reference>
<accession>A0A0E9QUT9</accession>
<dbReference type="EMBL" id="GBXM01088729">
    <property type="protein sequence ID" value="JAH19848.1"/>
    <property type="molecule type" value="Transcribed_RNA"/>
</dbReference>
<protein>
    <submittedName>
        <fullName evidence="1">Uncharacterized protein</fullName>
    </submittedName>
</protein>
<name>A0A0E9QUT9_ANGAN</name>
<proteinExistence type="predicted"/>
<sequence length="55" mass="6080">MPISIVSDSRLADSPPLEMPVLSPWSPDTISQSLDPSNFLRDLLSENEMSLSFSE</sequence>
<evidence type="ECO:0000313" key="1">
    <source>
        <dbReference type="EMBL" id="JAH19848.1"/>
    </source>
</evidence>
<dbReference type="AlphaFoldDB" id="A0A0E9QUT9"/>
<organism evidence="1">
    <name type="scientific">Anguilla anguilla</name>
    <name type="common">European freshwater eel</name>
    <name type="synonym">Muraena anguilla</name>
    <dbReference type="NCBI Taxonomy" id="7936"/>
    <lineage>
        <taxon>Eukaryota</taxon>
        <taxon>Metazoa</taxon>
        <taxon>Chordata</taxon>
        <taxon>Craniata</taxon>
        <taxon>Vertebrata</taxon>
        <taxon>Euteleostomi</taxon>
        <taxon>Actinopterygii</taxon>
        <taxon>Neopterygii</taxon>
        <taxon>Teleostei</taxon>
        <taxon>Anguilliformes</taxon>
        <taxon>Anguillidae</taxon>
        <taxon>Anguilla</taxon>
    </lineage>
</organism>
<reference evidence="1" key="1">
    <citation type="submission" date="2014-11" db="EMBL/GenBank/DDBJ databases">
        <authorList>
            <person name="Amaro Gonzalez C."/>
        </authorList>
    </citation>
    <scope>NUCLEOTIDE SEQUENCE</scope>
</reference>